<dbReference type="EMBL" id="CP015772">
    <property type="protein sequence ID" value="ANH80607.1"/>
    <property type="molecule type" value="Genomic_DNA"/>
</dbReference>
<evidence type="ECO:0000313" key="3">
    <source>
        <dbReference type="EMBL" id="ANH80607.1"/>
    </source>
</evidence>
<gene>
    <name evidence="3" type="ORF">A8C56_06080</name>
</gene>
<evidence type="ECO:0000259" key="2">
    <source>
        <dbReference type="Pfam" id="PF07715"/>
    </source>
</evidence>
<accession>A0A1A9HYX3</accession>
<evidence type="ECO:0000256" key="1">
    <source>
        <dbReference type="PROSITE-ProRule" id="PRU01360"/>
    </source>
</evidence>
<dbReference type="InterPro" id="IPR039426">
    <property type="entry name" value="TonB-dep_rcpt-like"/>
</dbReference>
<dbReference type="Pfam" id="PF07715">
    <property type="entry name" value="Plug"/>
    <property type="match status" value="1"/>
</dbReference>
<keyword evidence="1" id="KW-0812">Transmembrane</keyword>
<dbReference type="STRING" id="1176587.A8C56_06080"/>
<dbReference type="NCBIfam" id="TIGR04057">
    <property type="entry name" value="SusC_RagA_signa"/>
    <property type="match status" value="1"/>
</dbReference>
<dbReference type="GO" id="GO:0009279">
    <property type="term" value="C:cell outer membrane"/>
    <property type="evidence" value="ECO:0007669"/>
    <property type="project" value="UniProtKB-SubCell"/>
</dbReference>
<feature type="domain" description="TonB-dependent receptor plug" evidence="2">
    <location>
        <begin position="225"/>
        <end position="328"/>
    </location>
</feature>
<organism evidence="3 4">
    <name type="scientific">Niabella ginsenosidivorans</name>
    <dbReference type="NCBI Taxonomy" id="1176587"/>
    <lineage>
        <taxon>Bacteria</taxon>
        <taxon>Pseudomonadati</taxon>
        <taxon>Bacteroidota</taxon>
        <taxon>Chitinophagia</taxon>
        <taxon>Chitinophagales</taxon>
        <taxon>Chitinophagaceae</taxon>
        <taxon>Niabella</taxon>
    </lineage>
</organism>
<dbReference type="SUPFAM" id="SSF56935">
    <property type="entry name" value="Porins"/>
    <property type="match status" value="1"/>
</dbReference>
<proteinExistence type="inferred from homology"/>
<keyword evidence="4" id="KW-1185">Reference proteome</keyword>
<dbReference type="NCBIfam" id="TIGR04056">
    <property type="entry name" value="OMP_RagA_SusC"/>
    <property type="match status" value="1"/>
</dbReference>
<evidence type="ECO:0000313" key="4">
    <source>
        <dbReference type="Proteomes" id="UP000077667"/>
    </source>
</evidence>
<protein>
    <recommendedName>
        <fullName evidence="2">TonB-dependent receptor plug domain-containing protein</fullName>
    </recommendedName>
</protein>
<dbReference type="Proteomes" id="UP000077667">
    <property type="component" value="Chromosome"/>
</dbReference>
<dbReference type="InterPro" id="IPR023997">
    <property type="entry name" value="TonB-dep_OMP_SusC/RagA_CS"/>
</dbReference>
<dbReference type="InterPro" id="IPR008969">
    <property type="entry name" value="CarboxyPept-like_regulatory"/>
</dbReference>
<keyword evidence="1" id="KW-0472">Membrane</keyword>
<dbReference type="InterPro" id="IPR012910">
    <property type="entry name" value="Plug_dom"/>
</dbReference>
<dbReference type="KEGG" id="nia:A8C56_06080"/>
<dbReference type="RefSeq" id="WP_067753370.1">
    <property type="nucleotide sequence ID" value="NZ_CP015772.1"/>
</dbReference>
<keyword evidence="1" id="KW-0813">Transport</keyword>
<dbReference type="FunFam" id="2.170.130.10:FF:000003">
    <property type="entry name" value="SusC/RagA family TonB-linked outer membrane protein"/>
    <property type="match status" value="1"/>
</dbReference>
<reference evidence="3 4" key="1">
    <citation type="submission" date="2016-05" db="EMBL/GenBank/DDBJ databases">
        <title>Niabella ginsenosidivorans BS26 whole genome sequencing.</title>
        <authorList>
            <person name="Im W.T."/>
            <person name="Siddiqi M.Z."/>
        </authorList>
    </citation>
    <scope>NUCLEOTIDE SEQUENCE [LARGE SCALE GENOMIC DNA]</scope>
    <source>
        <strain evidence="3 4">BS26</strain>
    </source>
</reference>
<keyword evidence="1" id="KW-1134">Transmembrane beta strand</keyword>
<dbReference type="Pfam" id="PF13715">
    <property type="entry name" value="CarbopepD_reg_2"/>
    <property type="match status" value="1"/>
</dbReference>
<keyword evidence="1" id="KW-0998">Cell outer membrane</keyword>
<comment type="similarity">
    <text evidence="1">Belongs to the TonB-dependent receptor family.</text>
</comment>
<dbReference type="OrthoDB" id="601197at2"/>
<dbReference type="InterPro" id="IPR023996">
    <property type="entry name" value="TonB-dep_OMP_SusC/RagA"/>
</dbReference>
<dbReference type="AlphaFoldDB" id="A0A1A9HYX3"/>
<dbReference type="Gene3D" id="2.60.40.1120">
    <property type="entry name" value="Carboxypeptidase-like, regulatory domain"/>
    <property type="match status" value="1"/>
</dbReference>
<sequence>MPVKFLSKDLCVLLLLLLLSGLHVYAQQPIEKVFIDLNQNNVPLSQVMKEIEKQSGINFFYSRRHVNSAAKITAVFKHEPLNNVLEAIFPPKGLKWKYVPQQNAILLSPGKAPPPLKKDPMNVQKKPSGDSIPITISGTVTDALNNPMPSVTISDINSGRTTITDSLGRYRLPVTEGHDVLFSYVGYKPFTTTVKDRITINVVLEANPGSMNDVVIVAYGQQKKITSVGAVSTLNPEELKQPVANLSTMLAGRVSGVIGMQRSGQPGYDGADIYIRGISTFTNSSPLVLIDGVERSLSEVDPEDIASFSILKDATATAMYGTRGANGVILIQTKTGKPGKPQINFQYDQGLTQFTQLPKFADGVTYMKMANEAYRNSNPDDPLPKYSDEKIKNTEQGIDPDLNPNVNWFDALFNKFGQNRRARANASGGSENAKYYLSVGYYDENGLTKVDELAQYNSSLKYKRYNFTSNLNLNVTKTTKIDFGASGWISNGNYPGTSIESIWGNAYRHTPISIPVKYSNGYFSQIESGDVINPYNQLTQTGYITEFRSQLWSNLRVTQDLDALLKGLSVTGMFSFDSYSYNTIKQTKEPDTYLATGRDADGNLVFKQTRVGTGFLNYDKDNGGSRQYYTEAALNYSRKFGLHAVTGMFLFNQSDRSNGFSGDYIGAIPYRIRSLVGRFTYGYDDKYLLETNFGYNGSETFAPNHRYGFFPSVGLGYIVSKEKYFAPLNDAIQFLKLRFSYGLTGNGNIGGNRFAYLSKVGSGGPYDFGNNVNTHFDGYYIGEYGVDVTWEKAKKMNVGIDLKTLHNDLTLNLDLFQEARTGIFLRRADVPLYVGVGNLPYANIGAFNNRGIDATIDYNKRISSDFNFQIRGNITYTHSKVIDDAQAPWPYPWQQRIGRKYGQRFGYIALGLFTSDEEVANSPQQAGTTKAGDIKYKDLNGDGVINTYDQGPIGYGSMPSVVYGFGPTITFKRISVGAWFKGISAVDIMLNGDGLQPFSQGGERGNLFAEIVDRWTPDNPSPHPMYPRLTYGNDNMNYVASSWWVRNGSFLRLQTCQLSYEFKRSDWLSKWGLNSLSLYFIGENLVTFSRFKLWDPELGDGNGAQYPLIKTYNIGIRCSFK</sequence>
<dbReference type="SUPFAM" id="SSF49464">
    <property type="entry name" value="Carboxypeptidase regulatory domain-like"/>
    <property type="match status" value="1"/>
</dbReference>
<comment type="subcellular location">
    <subcellularLocation>
        <location evidence="1">Cell outer membrane</location>
        <topology evidence="1">Multi-pass membrane protein</topology>
    </subcellularLocation>
</comment>
<dbReference type="PROSITE" id="PS52016">
    <property type="entry name" value="TONB_DEPENDENT_REC_3"/>
    <property type="match status" value="1"/>
</dbReference>
<name>A0A1A9HYX3_9BACT</name>
<dbReference type="Gene3D" id="2.170.130.10">
    <property type="entry name" value="TonB-dependent receptor, plug domain"/>
    <property type="match status" value="1"/>
</dbReference>
<dbReference type="Gene3D" id="3.55.50.30">
    <property type="match status" value="1"/>
</dbReference>
<dbReference type="InterPro" id="IPR037066">
    <property type="entry name" value="Plug_dom_sf"/>
</dbReference>